<reference evidence="2" key="1">
    <citation type="journal article" date="2019" name="Int. J. Syst. Evol. Microbiol.">
        <title>The Global Catalogue of Microorganisms (GCM) 10K type strain sequencing project: providing services to taxonomists for standard genome sequencing and annotation.</title>
        <authorList>
            <consortium name="The Broad Institute Genomics Platform"/>
            <consortium name="The Broad Institute Genome Sequencing Center for Infectious Disease"/>
            <person name="Wu L."/>
            <person name="Ma J."/>
        </authorList>
    </citation>
    <scope>NUCLEOTIDE SEQUENCE [LARGE SCALE GENOMIC DNA]</scope>
    <source>
        <strain evidence="2">JCM 15575</strain>
    </source>
</reference>
<dbReference type="Proteomes" id="UP001500596">
    <property type="component" value="Unassembled WGS sequence"/>
</dbReference>
<comment type="caution">
    <text evidence="1">The sequence shown here is derived from an EMBL/GenBank/DDBJ whole genome shotgun (WGS) entry which is preliminary data.</text>
</comment>
<dbReference type="EMBL" id="BAAAPK010000001">
    <property type="protein sequence ID" value="GAA1661150.1"/>
    <property type="molecule type" value="Genomic_DNA"/>
</dbReference>
<proteinExistence type="predicted"/>
<dbReference type="Pfam" id="PF22673">
    <property type="entry name" value="MCP-like_PDC_1"/>
    <property type="match status" value="1"/>
</dbReference>
<evidence type="ECO:0000313" key="1">
    <source>
        <dbReference type="EMBL" id="GAA1661150.1"/>
    </source>
</evidence>
<keyword evidence="2" id="KW-1185">Reference proteome</keyword>
<organism evidence="1 2">
    <name type="scientific">Microbacterium lacus</name>
    <dbReference type="NCBI Taxonomy" id="415217"/>
    <lineage>
        <taxon>Bacteria</taxon>
        <taxon>Bacillati</taxon>
        <taxon>Actinomycetota</taxon>
        <taxon>Actinomycetes</taxon>
        <taxon>Micrococcales</taxon>
        <taxon>Microbacteriaceae</taxon>
        <taxon>Microbacterium</taxon>
    </lineage>
</organism>
<dbReference type="RefSeq" id="WP_344050525.1">
    <property type="nucleotide sequence ID" value="NZ_BAAAPK010000001.1"/>
</dbReference>
<name>A0ABP4RU38_9MICO</name>
<evidence type="ECO:0000313" key="2">
    <source>
        <dbReference type="Proteomes" id="UP001500596"/>
    </source>
</evidence>
<accession>A0ABP4RU38</accession>
<protein>
    <submittedName>
        <fullName evidence="1">Cache domain-containing protein</fullName>
    </submittedName>
</protein>
<gene>
    <name evidence="1" type="ORF">GCM10009807_01080</name>
</gene>
<dbReference type="CDD" id="cd12913">
    <property type="entry name" value="PDC1_MCP_like"/>
    <property type="match status" value="1"/>
</dbReference>
<sequence length="252" mass="26910">MTTTAALTPVQIADRVASTIDELFARVDRWRDTLEEHLTADPSPSAAELDPIVQSFAEPALAADGLVTGSGFVAAPGLLSDAHWHLAWWLGGVLGIRRLATIDDPSNDQFRDYTSLEWWRLPARTGTRHVTGPYVDYVCTDDYTVTITTPVSVGGRLLGVVGMDMLVDRLERELLPLLRSSATPVAVVNASGRVVTATDTRLEPGSILRREGLVDALEPLRAPVPAAVQAHLADGAEVIACGDTSLALVVGP</sequence>
<dbReference type="Gene3D" id="3.30.450.20">
    <property type="entry name" value="PAS domain"/>
    <property type="match status" value="1"/>
</dbReference>